<dbReference type="STRING" id="1182542.W9YC42"/>
<sequence>MTLNRYEQQIEDEFQRAAKTPGTAEYVSTKLSGPQHSCPHADKTKTRGMPKRLGFFRQTDGTMTYLDTDKVCQRCYDDMTPAGFTVWSTAYKPSERPMTPTSQARYRNEGDPDRLDHWAAVAMPTSSDYYPAMWQAGTEDDADTEPIVDRRLPNNAEVRELWRQLQTDGRPFYVDQLHLTQPWDPNAPDQRAEDARVARENRLAYENAARGYVETGVGGAGYNSIVEQRILRERAVELPARFGENRNTATHDETETETETEYRDRDRPELTVREDLAGVEVPTNWPEMYRMPSKAEIDAAEYEMTGRITQPTDEEANRRFHLE</sequence>
<dbReference type="RefSeq" id="XP_007732105.1">
    <property type="nucleotide sequence ID" value="XM_007733915.1"/>
</dbReference>
<name>W9YC42_9EURO</name>
<organism evidence="2 3">
    <name type="scientific">Capronia epimyces CBS 606.96</name>
    <dbReference type="NCBI Taxonomy" id="1182542"/>
    <lineage>
        <taxon>Eukaryota</taxon>
        <taxon>Fungi</taxon>
        <taxon>Dikarya</taxon>
        <taxon>Ascomycota</taxon>
        <taxon>Pezizomycotina</taxon>
        <taxon>Eurotiomycetes</taxon>
        <taxon>Chaetothyriomycetidae</taxon>
        <taxon>Chaetothyriales</taxon>
        <taxon>Herpotrichiellaceae</taxon>
        <taxon>Capronia</taxon>
    </lineage>
</organism>
<dbReference type="eggNOG" id="ENOG502RS9K">
    <property type="taxonomic scope" value="Eukaryota"/>
</dbReference>
<gene>
    <name evidence="2" type="ORF">A1O3_03780</name>
</gene>
<reference evidence="2 3" key="1">
    <citation type="submission" date="2013-03" db="EMBL/GenBank/DDBJ databases">
        <title>The Genome Sequence of Capronia epimyces CBS 606.96.</title>
        <authorList>
            <consortium name="The Broad Institute Genomics Platform"/>
            <person name="Cuomo C."/>
            <person name="de Hoog S."/>
            <person name="Gorbushina A."/>
            <person name="Walker B."/>
            <person name="Young S.K."/>
            <person name="Zeng Q."/>
            <person name="Gargeya S."/>
            <person name="Fitzgerald M."/>
            <person name="Haas B."/>
            <person name="Abouelleil A."/>
            <person name="Allen A.W."/>
            <person name="Alvarado L."/>
            <person name="Arachchi H.M."/>
            <person name="Berlin A.M."/>
            <person name="Chapman S.B."/>
            <person name="Gainer-Dewar J."/>
            <person name="Goldberg J."/>
            <person name="Griggs A."/>
            <person name="Gujja S."/>
            <person name="Hansen M."/>
            <person name="Howarth C."/>
            <person name="Imamovic A."/>
            <person name="Ireland A."/>
            <person name="Larimer J."/>
            <person name="McCowan C."/>
            <person name="Murphy C."/>
            <person name="Pearson M."/>
            <person name="Poon T.W."/>
            <person name="Priest M."/>
            <person name="Roberts A."/>
            <person name="Saif S."/>
            <person name="Shea T."/>
            <person name="Sisk P."/>
            <person name="Sykes S."/>
            <person name="Wortman J."/>
            <person name="Nusbaum C."/>
            <person name="Birren B."/>
        </authorList>
    </citation>
    <scope>NUCLEOTIDE SEQUENCE [LARGE SCALE GENOMIC DNA]</scope>
    <source>
        <strain evidence="2 3">CBS 606.96</strain>
    </source>
</reference>
<dbReference type="AlphaFoldDB" id="W9YC42"/>
<dbReference type="EMBL" id="AMGY01000003">
    <property type="protein sequence ID" value="EXJ86826.1"/>
    <property type="molecule type" value="Genomic_DNA"/>
</dbReference>
<dbReference type="HOGENOM" id="CLU_860516_0_0_1"/>
<dbReference type="OrthoDB" id="5357217at2759"/>
<feature type="region of interest" description="Disordered" evidence="1">
    <location>
        <begin position="245"/>
        <end position="267"/>
    </location>
</feature>
<evidence type="ECO:0000313" key="2">
    <source>
        <dbReference type="EMBL" id="EXJ86826.1"/>
    </source>
</evidence>
<protein>
    <submittedName>
        <fullName evidence="2">Uncharacterized protein</fullName>
    </submittedName>
</protein>
<dbReference type="Proteomes" id="UP000019478">
    <property type="component" value="Unassembled WGS sequence"/>
</dbReference>
<comment type="caution">
    <text evidence="2">The sequence shown here is derived from an EMBL/GenBank/DDBJ whole genome shotgun (WGS) entry which is preliminary data.</text>
</comment>
<dbReference type="GeneID" id="19167905"/>
<accession>W9YC42</accession>
<keyword evidence="3" id="KW-1185">Reference proteome</keyword>
<evidence type="ECO:0000256" key="1">
    <source>
        <dbReference type="SAM" id="MobiDB-lite"/>
    </source>
</evidence>
<evidence type="ECO:0000313" key="3">
    <source>
        <dbReference type="Proteomes" id="UP000019478"/>
    </source>
</evidence>
<proteinExistence type="predicted"/>